<organism evidence="5">
    <name type="scientific">uncultured Aspergillus</name>
    <dbReference type="NCBI Taxonomy" id="246267"/>
    <lineage>
        <taxon>Eukaryota</taxon>
        <taxon>Fungi</taxon>
        <taxon>Dikarya</taxon>
        <taxon>Ascomycota</taxon>
        <taxon>Pezizomycotina</taxon>
        <taxon>Eurotiomycetes</taxon>
        <taxon>Eurotiomycetidae</taxon>
        <taxon>Eurotiales</taxon>
        <taxon>Aspergillaceae</taxon>
        <taxon>environmental samples</taxon>
    </lineage>
</organism>
<dbReference type="SUPFAM" id="SSF53448">
    <property type="entry name" value="Nucleotide-diphospho-sugar transferases"/>
    <property type="match status" value="1"/>
</dbReference>
<feature type="compositionally biased region" description="Low complexity" evidence="4">
    <location>
        <begin position="135"/>
        <end position="149"/>
    </location>
</feature>
<dbReference type="Pfam" id="PF01793">
    <property type="entry name" value="Glyco_transf_15"/>
    <property type="match status" value="1"/>
</dbReference>
<evidence type="ECO:0000256" key="1">
    <source>
        <dbReference type="ARBA" id="ARBA00007677"/>
    </source>
</evidence>
<dbReference type="GO" id="GO:0000032">
    <property type="term" value="P:cell wall mannoprotein biosynthetic process"/>
    <property type="evidence" value="ECO:0007669"/>
    <property type="project" value="TreeGrafter"/>
</dbReference>
<dbReference type="GO" id="GO:0006487">
    <property type="term" value="P:protein N-linked glycosylation"/>
    <property type="evidence" value="ECO:0007669"/>
    <property type="project" value="TreeGrafter"/>
</dbReference>
<dbReference type="GO" id="GO:0005794">
    <property type="term" value="C:Golgi apparatus"/>
    <property type="evidence" value="ECO:0007669"/>
    <property type="project" value="TreeGrafter"/>
</dbReference>
<accession>A0A060CA60</accession>
<dbReference type="GO" id="GO:0016020">
    <property type="term" value="C:membrane"/>
    <property type="evidence" value="ECO:0007669"/>
    <property type="project" value="InterPro"/>
</dbReference>
<keyword evidence="2" id="KW-0328">Glycosyltransferase</keyword>
<dbReference type="InterPro" id="IPR002685">
    <property type="entry name" value="Glyco_trans_15"/>
</dbReference>
<proteinExistence type="inferred from homology"/>
<evidence type="ECO:0000256" key="4">
    <source>
        <dbReference type="SAM" id="MobiDB-lite"/>
    </source>
</evidence>
<name>A0A060CA60_9EURO</name>
<sequence>MLELDRKFNDRDEARYPYVFVNDVEFDDAFVQRVRGATRAPVLFGRVPESQWRAPDWIDMRRVNESMRAIAHLPHGGELSYRSMCRYYARFFQHHELLDGFEYAWRIEPGVRYRCEIARRRLSRHERQRLPPTAGTSSRTRSWRPSRGS</sequence>
<keyword evidence="3" id="KW-0808">Transferase</keyword>
<dbReference type="GO" id="GO:0000026">
    <property type="term" value="F:alpha-1,2-mannosyltransferase activity"/>
    <property type="evidence" value="ECO:0007669"/>
    <property type="project" value="TreeGrafter"/>
</dbReference>
<evidence type="ECO:0000313" key="5">
    <source>
        <dbReference type="EMBL" id="AIA89626.1"/>
    </source>
</evidence>
<dbReference type="InterPro" id="IPR029044">
    <property type="entry name" value="Nucleotide-diphossugar_trans"/>
</dbReference>
<dbReference type="PANTHER" id="PTHR31121:SF6">
    <property type="entry name" value="ALPHA-1,2 MANNOSYLTRANSFERASE KTR1"/>
    <property type="match status" value="1"/>
</dbReference>
<dbReference type="AlphaFoldDB" id="A0A060CA60"/>
<feature type="non-terminal residue" evidence="5">
    <location>
        <position position="149"/>
    </location>
</feature>
<comment type="similarity">
    <text evidence="1">Belongs to the glycosyltransferase 15 family.</text>
</comment>
<dbReference type="PANTHER" id="PTHR31121">
    <property type="entry name" value="ALPHA-1,2 MANNOSYLTRANSFERASE KTR1"/>
    <property type="match status" value="1"/>
</dbReference>
<dbReference type="Gene3D" id="3.90.550.10">
    <property type="entry name" value="Spore Coat Polysaccharide Biosynthesis Protein SpsA, Chain A"/>
    <property type="match status" value="1"/>
</dbReference>
<feature type="region of interest" description="Disordered" evidence="4">
    <location>
        <begin position="126"/>
        <end position="149"/>
    </location>
</feature>
<evidence type="ECO:0000256" key="3">
    <source>
        <dbReference type="ARBA" id="ARBA00022679"/>
    </source>
</evidence>
<evidence type="ECO:0000256" key="2">
    <source>
        <dbReference type="ARBA" id="ARBA00022676"/>
    </source>
</evidence>
<dbReference type="EMBL" id="KF122330">
    <property type="protein sequence ID" value="AIA89626.1"/>
    <property type="molecule type" value="Genomic_DNA"/>
</dbReference>
<protein>
    <submittedName>
        <fullName evidence="5">Glyco_transf_15</fullName>
    </submittedName>
</protein>
<reference evidence="5" key="1">
    <citation type="journal article" date="2013" name="Environ. Microbiol.">
        <title>Seasonally variable intestinal metagenomes of the red palm weevil (Rhynchophorus ferrugineus).</title>
        <authorList>
            <person name="Jia S."/>
            <person name="Zhang X."/>
            <person name="Zhang G."/>
            <person name="Yin A."/>
            <person name="Zhang S."/>
            <person name="Li F."/>
            <person name="Wang L."/>
            <person name="Zhao D."/>
            <person name="Yun Q."/>
            <person name="Tala"/>
            <person name="Wang J."/>
            <person name="Sun G."/>
            <person name="Baabdullah M."/>
            <person name="Yu X."/>
            <person name="Hu S."/>
            <person name="Al-Mssallem I.S."/>
            <person name="Yu J."/>
        </authorList>
    </citation>
    <scope>NUCLEOTIDE SEQUENCE</scope>
</reference>